<dbReference type="EMBL" id="JAVFWL010000005">
    <property type="protein sequence ID" value="KAK6753449.1"/>
    <property type="molecule type" value="Genomic_DNA"/>
</dbReference>
<feature type="transmembrane region" description="Helical" evidence="5">
    <location>
        <begin position="295"/>
        <end position="315"/>
    </location>
</feature>
<keyword evidence="2 5" id="KW-0812">Transmembrane</keyword>
<feature type="transmembrane region" description="Helical" evidence="5">
    <location>
        <begin position="86"/>
        <end position="105"/>
    </location>
</feature>
<dbReference type="SUPFAM" id="SSF81321">
    <property type="entry name" value="Family A G protein-coupled receptor-like"/>
    <property type="match status" value="1"/>
</dbReference>
<evidence type="ECO:0000256" key="5">
    <source>
        <dbReference type="SAM" id="Phobius"/>
    </source>
</evidence>
<dbReference type="InterPro" id="IPR017452">
    <property type="entry name" value="GPCR_Rhodpsn_7TM"/>
</dbReference>
<keyword evidence="8" id="KW-1185">Reference proteome</keyword>
<evidence type="ECO:0000256" key="4">
    <source>
        <dbReference type="ARBA" id="ARBA00023136"/>
    </source>
</evidence>
<reference evidence="7 8" key="1">
    <citation type="submission" date="2023-08" db="EMBL/GenBank/DDBJ databases">
        <title>A Necator americanus chromosomal reference genome.</title>
        <authorList>
            <person name="Ilik V."/>
            <person name="Petrzelkova K.J."/>
            <person name="Pardy F."/>
            <person name="Fuh T."/>
            <person name="Niatou-Singa F.S."/>
            <person name="Gouil Q."/>
            <person name="Baker L."/>
            <person name="Ritchie M.E."/>
            <person name="Jex A.R."/>
            <person name="Gazzola D."/>
            <person name="Li H."/>
            <person name="Toshio Fujiwara R."/>
            <person name="Zhan B."/>
            <person name="Aroian R.V."/>
            <person name="Pafco B."/>
            <person name="Schwarz E.M."/>
        </authorList>
    </citation>
    <scope>NUCLEOTIDE SEQUENCE [LARGE SCALE GENOMIC DNA]</scope>
    <source>
        <strain evidence="7 8">Aroian</strain>
        <tissue evidence="7">Whole animal</tissue>
    </source>
</reference>
<sequence>MEIFRANDSFTRSCGLQMAANADGLRFLINGVIGDAVASDLHTTSTATLHRAASGAAAYATLSVLFNLLLFYVFSTSRRLRRQNYANPVLLALFDVITSTCYVLLLPVQVISYRYDIRSVADSWIQYVRFVHCIQHVCVTICNFLLVVASVERLFANSPEGKQKTILVFLVRRKVGKVVAITLIATLLRGTILFETSIEYLPYCDELDRYVPVLANHLGSVAAIRYWGRKTLTVILPFFILIYCNYRIVLQLRKKQREFQQQSIKKRSLRGTVTSSSIRHYYNEKRGVRTATKTLVLVVGCYLLSNLVSIIIGFWDHLASSHIKNYYYGYLIASDIASLLTVFGCLMRLPIYCVSDPRIRKAVGRALFRCRVRTIPTKLFPVRQNQLDKWSIVMVSNSLRSNLTGMNNQDWLCGRSKRARDELAFLLQSRRRILVDIAFRIGVNGKMGNSDSSSHEVWLMGIPEEELLSERRNSHYQSLMVNV</sequence>
<feature type="transmembrane region" description="Helical" evidence="5">
    <location>
        <begin position="327"/>
        <end position="351"/>
    </location>
</feature>
<evidence type="ECO:0000259" key="6">
    <source>
        <dbReference type="PROSITE" id="PS50262"/>
    </source>
</evidence>
<comment type="subcellular location">
    <subcellularLocation>
        <location evidence="1">Membrane</location>
    </subcellularLocation>
</comment>
<feature type="transmembrane region" description="Helical" evidence="5">
    <location>
        <begin position="231"/>
        <end position="250"/>
    </location>
</feature>
<evidence type="ECO:0000256" key="1">
    <source>
        <dbReference type="ARBA" id="ARBA00004370"/>
    </source>
</evidence>
<organism evidence="7 8">
    <name type="scientific">Necator americanus</name>
    <name type="common">Human hookworm</name>
    <dbReference type="NCBI Taxonomy" id="51031"/>
    <lineage>
        <taxon>Eukaryota</taxon>
        <taxon>Metazoa</taxon>
        <taxon>Ecdysozoa</taxon>
        <taxon>Nematoda</taxon>
        <taxon>Chromadorea</taxon>
        <taxon>Rhabditida</taxon>
        <taxon>Rhabditina</taxon>
        <taxon>Rhabditomorpha</taxon>
        <taxon>Strongyloidea</taxon>
        <taxon>Ancylostomatidae</taxon>
        <taxon>Bunostominae</taxon>
        <taxon>Necator</taxon>
    </lineage>
</organism>
<dbReference type="PANTHER" id="PTHR46709">
    <property type="entry name" value="PROTEIN CBG23488-RELATED"/>
    <property type="match status" value="1"/>
</dbReference>
<evidence type="ECO:0000313" key="7">
    <source>
        <dbReference type="EMBL" id="KAK6753449.1"/>
    </source>
</evidence>
<protein>
    <recommendedName>
        <fullName evidence="6">G-protein coupled receptors family 1 profile domain-containing protein</fullName>
    </recommendedName>
</protein>
<keyword evidence="3 5" id="KW-1133">Transmembrane helix</keyword>
<gene>
    <name evidence="7" type="primary">Necator_chrV.g17601</name>
    <name evidence="7" type="ORF">RB195_012811</name>
</gene>
<keyword evidence="4 5" id="KW-0472">Membrane</keyword>
<evidence type="ECO:0000313" key="8">
    <source>
        <dbReference type="Proteomes" id="UP001303046"/>
    </source>
</evidence>
<name>A0ABR1DSP0_NECAM</name>
<dbReference type="Gene3D" id="1.20.1070.10">
    <property type="entry name" value="Rhodopsin 7-helix transmembrane proteins"/>
    <property type="match status" value="1"/>
</dbReference>
<dbReference type="Proteomes" id="UP001303046">
    <property type="component" value="Unassembled WGS sequence"/>
</dbReference>
<comment type="caution">
    <text evidence="7">The sequence shown here is derived from an EMBL/GenBank/DDBJ whole genome shotgun (WGS) entry which is preliminary data.</text>
</comment>
<feature type="transmembrane region" description="Helical" evidence="5">
    <location>
        <begin position="56"/>
        <end position="74"/>
    </location>
</feature>
<accession>A0ABR1DSP0</accession>
<evidence type="ECO:0000256" key="3">
    <source>
        <dbReference type="ARBA" id="ARBA00022989"/>
    </source>
</evidence>
<evidence type="ECO:0000256" key="2">
    <source>
        <dbReference type="ARBA" id="ARBA00022692"/>
    </source>
</evidence>
<feature type="domain" description="G-protein coupled receptors family 1 profile" evidence="6">
    <location>
        <begin position="66"/>
        <end position="352"/>
    </location>
</feature>
<dbReference type="PROSITE" id="PS50262">
    <property type="entry name" value="G_PROTEIN_RECEP_F1_2"/>
    <property type="match status" value="1"/>
</dbReference>
<feature type="transmembrane region" description="Helical" evidence="5">
    <location>
        <begin position="175"/>
        <end position="194"/>
    </location>
</feature>
<feature type="transmembrane region" description="Helical" evidence="5">
    <location>
        <begin position="134"/>
        <end position="155"/>
    </location>
</feature>
<proteinExistence type="predicted"/>